<dbReference type="PANTHER" id="PTHR30033">
    <property type="entry name" value="FLAGELLAR HOOK-ASSOCIATED PROTEIN 1"/>
    <property type="match status" value="1"/>
</dbReference>
<reference evidence="9 11" key="1">
    <citation type="submission" date="2015-03" db="EMBL/GenBank/DDBJ databases">
        <authorList>
            <person name="Lepp D."/>
            <person name="Hassan Y.I."/>
            <person name="Li X.-Z."/>
            <person name="Zhou T."/>
        </authorList>
    </citation>
    <scope>NUCLEOTIDE SEQUENCE [LARGE SCALE GENOMIC DNA]</scope>
    <source>
        <strain evidence="9 11">Cr7-05</strain>
    </source>
</reference>
<dbReference type="AlphaFoldDB" id="A0A0F5Q1J5"/>
<keyword evidence="10" id="KW-0282">Flagellum</keyword>
<dbReference type="Proteomes" id="UP000033519">
    <property type="component" value="Unassembled WGS sequence"/>
</dbReference>
<keyword evidence="6" id="KW-0975">Bacterial flagellum</keyword>
<evidence type="ECO:0000259" key="7">
    <source>
        <dbReference type="Pfam" id="PF06429"/>
    </source>
</evidence>
<comment type="subcellular location">
    <subcellularLocation>
        <location evidence="1">Bacterial flagellum</location>
    </subcellularLocation>
    <subcellularLocation>
        <location evidence="2">Secreted</location>
    </subcellularLocation>
</comment>
<evidence type="ECO:0000259" key="8">
    <source>
        <dbReference type="Pfam" id="PF22638"/>
    </source>
</evidence>
<evidence type="ECO:0000256" key="3">
    <source>
        <dbReference type="ARBA" id="ARBA00009677"/>
    </source>
</evidence>
<evidence type="ECO:0000256" key="2">
    <source>
        <dbReference type="ARBA" id="ARBA00004613"/>
    </source>
</evidence>
<keyword evidence="11" id="KW-1185">Reference proteome</keyword>
<sequence>MGLTTSLTNAVSGLRVNQDSLDILSRNIANSGTPGYHKQANTIVDYNSQSSSYARTVGATRAFNTSLQTYYTRQVSDTANSGIQASYLDRLQGFLGKPGTAGSLDTLFTGLQNSLQGIATSPDDYTARSQAVTSAQNMVETLNRLSGTIQGMRQETEGQIASDVHNLNGMLNSLSEVNGRMLDLGMTGGARAALLDQRDRLVSSVAEMIDVRADYRPDGTVALMTRSGVGLLDNGVSTFSFESAGSLSPNATFDATATDSEVGKMMLTTPSGLTIDLVAHGVLQGGELGGLITLRDKTLVEAQAQLDEIASNLALAFSTNQKAGSATPAGNPPGLDLDLTSMQPGNDILLTYSVGGVDKRVRIVNTKDAFDYTDATGQKVIGVDLSNGSAARDALQSKVPGLRFDSTGPTNLRVLDDATNPANAVVIKSGVSRTTSTGVRDAGLGFDLFVDQGNAGFTNNLDTDPPQKQGFAARISINSEVLADNRLMVQSTTGGTLGDDGRAKHVIEQLKNMKFVSGGDPISSSGQFQLSGSLGEMISQVVGFQGSTVNAALTKRDDRQLTLDTIVDQMDSEYGVNVDEEMARLMELQNAYAANARVVSIVKELLDALFAAT</sequence>
<proteinExistence type="inferred from homology"/>
<evidence type="ECO:0000256" key="1">
    <source>
        <dbReference type="ARBA" id="ARBA00004365"/>
    </source>
</evidence>
<dbReference type="OrthoDB" id="7181295at2"/>
<protein>
    <recommendedName>
        <fullName evidence="4">Flagellar hook-associated protein 1</fullName>
    </recommendedName>
</protein>
<evidence type="ECO:0000256" key="6">
    <source>
        <dbReference type="ARBA" id="ARBA00023143"/>
    </source>
</evidence>
<gene>
    <name evidence="10" type="ORF">SAMN04488059_10744</name>
    <name evidence="9" type="ORF">WH91_02430</name>
</gene>
<dbReference type="RefSeq" id="WP_046169432.1">
    <property type="nucleotide sequence ID" value="NZ_FOMB01000007.1"/>
</dbReference>
<evidence type="ECO:0000313" key="12">
    <source>
        <dbReference type="Proteomes" id="UP000182258"/>
    </source>
</evidence>
<evidence type="ECO:0000256" key="5">
    <source>
        <dbReference type="ARBA" id="ARBA00022525"/>
    </source>
</evidence>
<dbReference type="PANTHER" id="PTHR30033:SF1">
    <property type="entry name" value="FLAGELLAR HOOK-ASSOCIATED PROTEIN 1"/>
    <property type="match status" value="1"/>
</dbReference>
<dbReference type="GO" id="GO:0005576">
    <property type="term" value="C:extracellular region"/>
    <property type="evidence" value="ECO:0007669"/>
    <property type="project" value="UniProtKB-SubCell"/>
</dbReference>
<dbReference type="InterPro" id="IPR010930">
    <property type="entry name" value="Flg_bb/hook_C_dom"/>
</dbReference>
<evidence type="ECO:0000313" key="10">
    <source>
        <dbReference type="EMBL" id="SFC57556.1"/>
    </source>
</evidence>
<dbReference type="GO" id="GO:0005198">
    <property type="term" value="F:structural molecule activity"/>
    <property type="evidence" value="ECO:0007669"/>
    <property type="project" value="InterPro"/>
</dbReference>
<dbReference type="SUPFAM" id="SSF64518">
    <property type="entry name" value="Phase 1 flagellin"/>
    <property type="match status" value="1"/>
</dbReference>
<dbReference type="Pfam" id="PF06429">
    <property type="entry name" value="Flg_bbr_C"/>
    <property type="match status" value="1"/>
</dbReference>
<dbReference type="InterPro" id="IPR002371">
    <property type="entry name" value="FlgK"/>
</dbReference>
<feature type="domain" description="Flagellar basal-body/hook protein C-terminal" evidence="7">
    <location>
        <begin position="573"/>
        <end position="609"/>
    </location>
</feature>
<dbReference type="STRING" id="728005.SAMN04488059_10744"/>
<organism evidence="10 12">
    <name type="scientific">Devosia psychrophila</name>
    <dbReference type="NCBI Taxonomy" id="728005"/>
    <lineage>
        <taxon>Bacteria</taxon>
        <taxon>Pseudomonadati</taxon>
        <taxon>Pseudomonadota</taxon>
        <taxon>Alphaproteobacteria</taxon>
        <taxon>Hyphomicrobiales</taxon>
        <taxon>Devosiaceae</taxon>
        <taxon>Devosia</taxon>
    </lineage>
</organism>
<dbReference type="Proteomes" id="UP000182258">
    <property type="component" value="Unassembled WGS sequence"/>
</dbReference>
<dbReference type="PATRIC" id="fig|728005.3.peg.2314"/>
<dbReference type="InterPro" id="IPR053927">
    <property type="entry name" value="FlgK_helical"/>
</dbReference>
<evidence type="ECO:0000313" key="9">
    <source>
        <dbReference type="EMBL" id="KKC34511.1"/>
    </source>
</evidence>
<keyword evidence="10" id="KW-0966">Cell projection</keyword>
<dbReference type="GO" id="GO:0044780">
    <property type="term" value="P:bacterial-type flagellum assembly"/>
    <property type="evidence" value="ECO:0007669"/>
    <property type="project" value="InterPro"/>
</dbReference>
<comment type="similarity">
    <text evidence="3">Belongs to the flagella basal body rod proteins family.</text>
</comment>
<evidence type="ECO:0000256" key="4">
    <source>
        <dbReference type="ARBA" id="ARBA00016244"/>
    </source>
</evidence>
<dbReference type="NCBIfam" id="TIGR02492">
    <property type="entry name" value="flgK_ends"/>
    <property type="match status" value="1"/>
</dbReference>
<dbReference type="EMBL" id="LAPV01000019">
    <property type="protein sequence ID" value="KKC34511.1"/>
    <property type="molecule type" value="Genomic_DNA"/>
</dbReference>
<dbReference type="EMBL" id="FOMB01000007">
    <property type="protein sequence ID" value="SFC57556.1"/>
    <property type="molecule type" value="Genomic_DNA"/>
</dbReference>
<evidence type="ECO:0000313" key="11">
    <source>
        <dbReference type="Proteomes" id="UP000033519"/>
    </source>
</evidence>
<accession>A0A0F5Q1J5</accession>
<reference evidence="10 12" key="2">
    <citation type="submission" date="2016-10" db="EMBL/GenBank/DDBJ databases">
        <authorList>
            <person name="de Groot N.N."/>
        </authorList>
    </citation>
    <scope>NUCLEOTIDE SEQUENCE [LARGE SCALE GENOMIC DNA]</scope>
    <source>
        <strain evidence="10 12">CGMCC 1.10210</strain>
    </source>
</reference>
<keyword evidence="10" id="KW-0969">Cilium</keyword>
<name>A0A0F5Q1J5_9HYPH</name>
<feature type="domain" description="Flagellar hook-associated protein FlgK helical" evidence="8">
    <location>
        <begin position="89"/>
        <end position="334"/>
    </location>
</feature>
<keyword evidence="5" id="KW-0964">Secreted</keyword>
<dbReference type="GO" id="GO:0009424">
    <property type="term" value="C:bacterial-type flagellum hook"/>
    <property type="evidence" value="ECO:0007669"/>
    <property type="project" value="InterPro"/>
</dbReference>
<dbReference type="Pfam" id="PF22638">
    <property type="entry name" value="FlgK_D1"/>
    <property type="match status" value="1"/>
</dbReference>